<dbReference type="Pfam" id="PF09639">
    <property type="entry name" value="YjcQ"/>
    <property type="match status" value="1"/>
</dbReference>
<accession>A0A0R2AV51</accession>
<dbReference type="Proteomes" id="UP000051612">
    <property type="component" value="Unassembled WGS sequence"/>
</dbReference>
<dbReference type="RefSeq" id="WP_056960084.1">
    <property type="nucleotide sequence ID" value="NZ_AYYN01000166.1"/>
</dbReference>
<name>A0A0R2AV51_9LACO</name>
<proteinExistence type="predicted"/>
<evidence type="ECO:0000313" key="1">
    <source>
        <dbReference type="EMBL" id="KRM71101.1"/>
    </source>
</evidence>
<dbReference type="AlphaFoldDB" id="A0A0R2AV51"/>
<sequence>MAKNDYYVLVYRVLMYLYNCLKNGEDVDVSKLTPQWLGINERYFEYIFNTLDEEGFILNAAYIEDYAGKHLQNNIMISPKGSSYLHENSTIQKVKKSIKGISDIVGNINLL</sequence>
<dbReference type="InterPro" id="IPR018597">
    <property type="entry name" value="Phage_Tuc2009_YjcQ"/>
</dbReference>
<dbReference type="SUPFAM" id="SSF46785">
    <property type="entry name" value="Winged helix' DNA-binding domain"/>
    <property type="match status" value="1"/>
</dbReference>
<dbReference type="EMBL" id="AYYN01000166">
    <property type="protein sequence ID" value="KRM71101.1"/>
    <property type="molecule type" value="Genomic_DNA"/>
</dbReference>
<dbReference type="Gene3D" id="1.10.10.10">
    <property type="entry name" value="Winged helix-like DNA-binding domain superfamily/Winged helix DNA-binding domain"/>
    <property type="match status" value="1"/>
</dbReference>
<comment type="caution">
    <text evidence="1">The sequence shown here is derived from an EMBL/GenBank/DDBJ whole genome shotgun (WGS) entry which is preliminary data.</text>
</comment>
<dbReference type="InterPro" id="IPR036388">
    <property type="entry name" value="WH-like_DNA-bd_sf"/>
</dbReference>
<evidence type="ECO:0000313" key="2">
    <source>
        <dbReference type="Proteomes" id="UP000051612"/>
    </source>
</evidence>
<dbReference type="InterPro" id="IPR036390">
    <property type="entry name" value="WH_DNA-bd_sf"/>
</dbReference>
<gene>
    <name evidence="1" type="ORF">FC48_GL001474</name>
</gene>
<evidence type="ECO:0008006" key="3">
    <source>
        <dbReference type="Google" id="ProtNLM"/>
    </source>
</evidence>
<organism evidence="1 2">
    <name type="scientific">Ligilactobacillus murinus DSM 20452 = NBRC 14221</name>
    <dbReference type="NCBI Taxonomy" id="1423772"/>
    <lineage>
        <taxon>Bacteria</taxon>
        <taxon>Bacillati</taxon>
        <taxon>Bacillota</taxon>
        <taxon>Bacilli</taxon>
        <taxon>Lactobacillales</taxon>
        <taxon>Lactobacillaceae</taxon>
        <taxon>Ligilactobacillus</taxon>
    </lineage>
</organism>
<reference evidence="1 2" key="1">
    <citation type="journal article" date="2015" name="Genome Announc.">
        <title>Expanding the biotechnology potential of lactobacilli through comparative genomics of 213 strains and associated genera.</title>
        <authorList>
            <person name="Sun Z."/>
            <person name="Harris H.M."/>
            <person name="McCann A."/>
            <person name="Guo C."/>
            <person name="Argimon S."/>
            <person name="Zhang W."/>
            <person name="Yang X."/>
            <person name="Jeffery I.B."/>
            <person name="Cooney J.C."/>
            <person name="Kagawa T.F."/>
            <person name="Liu W."/>
            <person name="Song Y."/>
            <person name="Salvetti E."/>
            <person name="Wrobel A."/>
            <person name="Rasinkangas P."/>
            <person name="Parkhill J."/>
            <person name="Rea M.C."/>
            <person name="O'Sullivan O."/>
            <person name="Ritari J."/>
            <person name="Douillard F.P."/>
            <person name="Paul Ross R."/>
            <person name="Yang R."/>
            <person name="Briner A.E."/>
            <person name="Felis G.E."/>
            <person name="de Vos W.M."/>
            <person name="Barrangou R."/>
            <person name="Klaenhammer T.R."/>
            <person name="Caufield P.W."/>
            <person name="Cui Y."/>
            <person name="Zhang H."/>
            <person name="O'Toole P.W."/>
        </authorList>
    </citation>
    <scope>NUCLEOTIDE SEQUENCE [LARGE SCALE GENOMIC DNA]</scope>
    <source>
        <strain evidence="1 2">DSM 20452</strain>
    </source>
</reference>
<dbReference type="PATRIC" id="fig|1423772.3.peg.1572"/>
<protein>
    <recommendedName>
        <fullName evidence="3">YjcQ protein</fullName>
    </recommendedName>
</protein>